<accession>A0A844QC18</accession>
<dbReference type="Gene3D" id="3.90.226.10">
    <property type="entry name" value="2-enoyl-CoA Hydratase, Chain A, domain 1"/>
    <property type="match status" value="1"/>
</dbReference>
<dbReference type="EMBL" id="WPHG01000001">
    <property type="protein sequence ID" value="MVA96517.1"/>
    <property type="molecule type" value="Genomic_DNA"/>
</dbReference>
<name>A0A844QC18_9HYPH</name>
<keyword evidence="2" id="KW-1185">Reference proteome</keyword>
<proteinExistence type="predicted"/>
<comment type="caution">
    <text evidence="1">The sequence shown here is derived from an EMBL/GenBank/DDBJ whole genome shotgun (WGS) entry which is preliminary data.</text>
</comment>
<evidence type="ECO:0000313" key="2">
    <source>
        <dbReference type="Proteomes" id="UP000463224"/>
    </source>
</evidence>
<dbReference type="SUPFAM" id="SSF52096">
    <property type="entry name" value="ClpP/crotonase"/>
    <property type="match status" value="1"/>
</dbReference>
<evidence type="ECO:0008006" key="3">
    <source>
        <dbReference type="Google" id="ProtNLM"/>
    </source>
</evidence>
<protein>
    <recommendedName>
        <fullName evidence="3">Periplasmic protein-like protein</fullName>
    </recommendedName>
</protein>
<dbReference type="Proteomes" id="UP000463224">
    <property type="component" value="Unassembled WGS sequence"/>
</dbReference>
<dbReference type="AlphaFoldDB" id="A0A844QC18"/>
<dbReference type="InterPro" id="IPR029045">
    <property type="entry name" value="ClpP/crotonase-like_dom_sf"/>
</dbReference>
<reference evidence="1 2" key="1">
    <citation type="submission" date="2019-12" db="EMBL/GenBank/DDBJ databases">
        <title>Nitratireductor arenosus sp. nov., Isolated from sea sand, Jeju island, South Korea.</title>
        <authorList>
            <person name="Kim W."/>
        </authorList>
    </citation>
    <scope>NUCLEOTIDE SEQUENCE [LARGE SCALE GENOMIC DNA]</scope>
    <source>
        <strain evidence="1 2">CAU 1489</strain>
    </source>
</reference>
<evidence type="ECO:0000313" key="1">
    <source>
        <dbReference type="EMBL" id="MVA96517.1"/>
    </source>
</evidence>
<gene>
    <name evidence="1" type="ORF">GN330_04550</name>
</gene>
<organism evidence="1 2">
    <name type="scientific">Nitratireductor arenosus</name>
    <dbReference type="NCBI Taxonomy" id="2682096"/>
    <lineage>
        <taxon>Bacteria</taxon>
        <taxon>Pseudomonadati</taxon>
        <taxon>Pseudomonadota</taxon>
        <taxon>Alphaproteobacteria</taxon>
        <taxon>Hyphomicrobiales</taxon>
        <taxon>Phyllobacteriaceae</taxon>
        <taxon>Nitratireductor</taxon>
    </lineage>
</organism>
<sequence length="263" mass="27696">MRATIGRYFARFDEGEVIRWAFRGLLIGAVGVLAMDLHDLIKARRPATVSPAGITSPILPPAVDTRDGEGGSATVDPRDQVLVDEDRLRRPISFTLKPGGILAAEGFVDVGAAARFAAEIAVRGEYVRAVLLNSPGGSLDDAIAIARQIRARGLATAVVDGAFCASSCPLMLAGGVTRSVGVKSAVGVHQFYAVGEMPAEPAQAMSDAQATTARISRHLDEMGVDPALWLHALDTPPRALYYLSMDEMRGFGLATDTGPIAAK</sequence>